<dbReference type="Gene3D" id="1.10.1710.10">
    <property type="entry name" value="ProQ/FinO domain"/>
    <property type="match status" value="1"/>
</dbReference>
<proteinExistence type="predicted"/>
<evidence type="ECO:0000256" key="2">
    <source>
        <dbReference type="ARBA" id="ARBA00022884"/>
    </source>
</evidence>
<keyword evidence="1" id="KW-0963">Cytoplasm</keyword>
<dbReference type="InterPro" id="IPR016103">
    <property type="entry name" value="ProQ/FinO"/>
</dbReference>
<dbReference type="Pfam" id="PF04352">
    <property type="entry name" value="ProQ"/>
    <property type="match status" value="1"/>
</dbReference>
<keyword evidence="2" id="KW-0694">RNA-binding</keyword>
<sequence length="260" mass="28551">MDDLKPSVPSDEPNEPDTDTIPVQTWLAPQLDIIALYPACFDLARPRPLKLRIHKDLIAAGHKRSDIKHVLGRYCGRIRYLQSIQPGAVRVDLLGQPAGEVTEAECDSPRARLALISAQRLAIPLKPKPVKIKKIEKVKKPKAVQEPKPVPPLDAPLTPESIVSGRLELTVKFTKLPQPVIVKSGMKIGVQTDTALVVTTLKPKVWKKLEKAQVDWTQWVAAMTGKLGAQVGSDAGTIVMLEEASLQVFEKKVKATVPDQ</sequence>
<protein>
    <submittedName>
        <fullName evidence="6">Fertility inhibition FinO-like protein</fullName>
    </submittedName>
</protein>
<dbReference type="InterPro" id="IPR023529">
    <property type="entry name" value="ProQ"/>
</dbReference>
<reference evidence="6 7" key="1">
    <citation type="submission" date="2018-01" db="EMBL/GenBank/DDBJ databases">
        <title>The complete genome sequence of Chromatium okenii LaCa, a purple sulfur bacterium with a turbulent life.</title>
        <authorList>
            <person name="Luedin S.M."/>
            <person name="Liechti N."/>
            <person name="Storelli N."/>
            <person name="Danza F."/>
            <person name="Wittwer M."/>
            <person name="Pothier J.F."/>
            <person name="Tonolla M.A."/>
        </authorList>
    </citation>
    <scope>NUCLEOTIDE SEQUENCE [LARGE SCALE GENOMIC DNA]</scope>
    <source>
        <strain evidence="6 7">LaCa</strain>
    </source>
</reference>
<dbReference type="OrthoDB" id="8421419at2"/>
<evidence type="ECO:0000256" key="4">
    <source>
        <dbReference type="SAM" id="MobiDB-lite"/>
    </source>
</evidence>
<dbReference type="GO" id="GO:0034057">
    <property type="term" value="F:RNA strand-exchange activity"/>
    <property type="evidence" value="ECO:0007669"/>
    <property type="project" value="InterPro"/>
</dbReference>
<dbReference type="SUPFAM" id="SSF48657">
    <property type="entry name" value="FinO-like"/>
    <property type="match status" value="1"/>
</dbReference>
<evidence type="ECO:0000259" key="5">
    <source>
        <dbReference type="SMART" id="SM00945"/>
    </source>
</evidence>
<gene>
    <name evidence="6" type="ORF">CXB77_04815</name>
</gene>
<evidence type="ECO:0000256" key="1">
    <source>
        <dbReference type="ARBA" id="ARBA00022490"/>
    </source>
</evidence>
<dbReference type="GO" id="GO:0010608">
    <property type="term" value="P:post-transcriptional regulation of gene expression"/>
    <property type="evidence" value="ECO:0007669"/>
    <property type="project" value="InterPro"/>
</dbReference>
<dbReference type="GO" id="GO:0005829">
    <property type="term" value="C:cytosol"/>
    <property type="evidence" value="ECO:0007669"/>
    <property type="project" value="TreeGrafter"/>
</dbReference>
<feature type="region of interest" description="Disordered" evidence="4">
    <location>
        <begin position="1"/>
        <end position="21"/>
    </location>
</feature>
<name>A0A2S7XTJ5_9GAMM</name>
<accession>A0A2S7XTJ5</accession>
<dbReference type="InterPro" id="IPR036442">
    <property type="entry name" value="ProQ/FinO_sf"/>
</dbReference>
<dbReference type="PANTHER" id="PTHR38106:SF1">
    <property type="entry name" value="RNA CHAPERONE PROQ"/>
    <property type="match status" value="1"/>
</dbReference>
<dbReference type="GO" id="GO:0033592">
    <property type="term" value="F:RNA strand annealing activity"/>
    <property type="evidence" value="ECO:0007669"/>
    <property type="project" value="InterPro"/>
</dbReference>
<dbReference type="PANTHER" id="PTHR38106">
    <property type="entry name" value="RNA CHAPERONE PROQ"/>
    <property type="match status" value="1"/>
</dbReference>
<organism evidence="6 7">
    <name type="scientific">Chromatium okenii</name>
    <dbReference type="NCBI Taxonomy" id="61644"/>
    <lineage>
        <taxon>Bacteria</taxon>
        <taxon>Pseudomonadati</taxon>
        <taxon>Pseudomonadota</taxon>
        <taxon>Gammaproteobacteria</taxon>
        <taxon>Chromatiales</taxon>
        <taxon>Chromatiaceae</taxon>
        <taxon>Chromatium</taxon>
    </lineage>
</organism>
<keyword evidence="3" id="KW-0143">Chaperone</keyword>
<feature type="domain" description="ProQ/FinO" evidence="5">
    <location>
        <begin position="18"/>
        <end position="129"/>
    </location>
</feature>
<evidence type="ECO:0000313" key="7">
    <source>
        <dbReference type="Proteomes" id="UP000239936"/>
    </source>
</evidence>
<dbReference type="SMART" id="SM00945">
    <property type="entry name" value="ProQ"/>
    <property type="match status" value="1"/>
</dbReference>
<dbReference type="Proteomes" id="UP000239936">
    <property type="component" value="Unassembled WGS sequence"/>
</dbReference>
<evidence type="ECO:0000313" key="6">
    <source>
        <dbReference type="EMBL" id="PQJ96966.1"/>
    </source>
</evidence>
<evidence type="ECO:0000256" key="3">
    <source>
        <dbReference type="ARBA" id="ARBA00023186"/>
    </source>
</evidence>
<dbReference type="EMBL" id="PPGH01000022">
    <property type="protein sequence ID" value="PQJ96966.1"/>
    <property type="molecule type" value="Genomic_DNA"/>
</dbReference>
<keyword evidence="7" id="KW-1185">Reference proteome</keyword>
<comment type="caution">
    <text evidence="6">The sequence shown here is derived from an EMBL/GenBank/DDBJ whole genome shotgun (WGS) entry which is preliminary data.</text>
</comment>
<dbReference type="AlphaFoldDB" id="A0A2S7XTJ5"/>